<dbReference type="Proteomes" id="UP000654345">
    <property type="component" value="Unassembled WGS sequence"/>
</dbReference>
<feature type="domain" description="Protein kinase" evidence="7">
    <location>
        <begin position="18"/>
        <end position="284"/>
    </location>
</feature>
<dbReference type="CDD" id="cd14014">
    <property type="entry name" value="STKc_PknB_like"/>
    <property type="match status" value="1"/>
</dbReference>
<feature type="transmembrane region" description="Helical" evidence="6">
    <location>
        <begin position="451"/>
        <end position="470"/>
    </location>
</feature>
<dbReference type="Pfam" id="PF01556">
    <property type="entry name" value="DnaJ_C"/>
    <property type="match status" value="1"/>
</dbReference>
<dbReference type="Gene3D" id="3.30.200.20">
    <property type="entry name" value="Phosphorylase Kinase, domain 1"/>
    <property type="match status" value="1"/>
</dbReference>
<keyword evidence="6" id="KW-0472">Membrane</keyword>
<dbReference type="SUPFAM" id="SSF49493">
    <property type="entry name" value="HSP40/DnaJ peptide-binding domain"/>
    <property type="match status" value="1"/>
</dbReference>
<evidence type="ECO:0000256" key="2">
    <source>
        <dbReference type="ARBA" id="ARBA00022679"/>
    </source>
</evidence>
<keyword evidence="6" id="KW-0812">Transmembrane</keyword>
<evidence type="ECO:0000313" key="8">
    <source>
        <dbReference type="EMBL" id="GHO59960.1"/>
    </source>
</evidence>
<comment type="caution">
    <text evidence="8">The sequence shown here is derived from an EMBL/GenBank/DDBJ whole genome shotgun (WGS) entry which is preliminary data.</text>
</comment>
<dbReference type="PANTHER" id="PTHR43289">
    <property type="entry name" value="MITOGEN-ACTIVATED PROTEIN KINASE KINASE KINASE 20-RELATED"/>
    <property type="match status" value="1"/>
</dbReference>
<sequence length="741" mass="80835">MIGKSTQDLVNQPIIDRYRLLHFINRGETKSVYQAVDVRTARPVAFKLMRLDQGPTDRQQRIQQFGKIMEGIVTLDHPHILPVLDFGVMAGEQIDREHDYIYVVMPLVAERSLDGWLRDYWQRRNSPPAQLELQDVQQLVHQAAQSLQYAHERNVLHLGIKQANFLVRRESDDERFPYLELADFSVARLGTPSRDQTAMAPEQLAGRPVAASDQYALATMAYELLTGHPYTFMRPNGQSYSALFAADVQASRLSAGASEVLQRALAPDPQARYTSIIEFAEEFAHVAERGKRGENLYILLGISRAEAQSGTSLPVTLAGKRQVMINVPPNAHAGQVLQIEDAGKPSQSGGPRGALVVTLALRPDPPGIQPGNNQPVLEELQHLSHDIKALQARPTNASTTPANASADIAGLSEQVTRIEHMIRILRTFDDYVEVEGPQDIPRYLAKQFRPGLVIVGIVLALIIILSNCVLSGQLKEAIYLNGTSNIDAIMETNKGMTATAQANVNGTATTSKNAQATATATYLQSVQAAADSQTIPALYHTNAAPENVSLVFNDLLNKSNSGQWENSATDDGSDSTSQQNLPCFFGKSDNFYHAKASKSGTVQLCHSSGSVGTLERGTNLLLQVQAFILIGDSSGMQFGTQDSYCYFYITQTGEYEIGMNGKPFTNGKGKSSAINTGTGTKVSNLIAINISDTTVTFYVNLQPVLTVNEVTLPNNGTVALAARSIGDPTDAAYQMIKAWQY</sequence>
<dbReference type="InterPro" id="IPR000719">
    <property type="entry name" value="Prot_kinase_dom"/>
</dbReference>
<evidence type="ECO:0000256" key="6">
    <source>
        <dbReference type="SAM" id="Phobius"/>
    </source>
</evidence>
<evidence type="ECO:0000256" key="3">
    <source>
        <dbReference type="ARBA" id="ARBA00022741"/>
    </source>
</evidence>
<gene>
    <name evidence="8" type="ORF">KSB_84350</name>
</gene>
<dbReference type="EC" id="2.7.11.1" evidence="1"/>
<dbReference type="InterPro" id="IPR011009">
    <property type="entry name" value="Kinase-like_dom_sf"/>
</dbReference>
<keyword evidence="6" id="KW-1133">Transmembrane helix</keyword>
<dbReference type="PROSITE" id="PS50011">
    <property type="entry name" value="PROTEIN_KINASE_DOM"/>
    <property type="match status" value="1"/>
</dbReference>
<evidence type="ECO:0000259" key="7">
    <source>
        <dbReference type="PROSITE" id="PS50011"/>
    </source>
</evidence>
<dbReference type="Pfam" id="PF00069">
    <property type="entry name" value="Pkinase"/>
    <property type="match status" value="1"/>
</dbReference>
<dbReference type="Gene3D" id="1.10.510.10">
    <property type="entry name" value="Transferase(Phosphotransferase) domain 1"/>
    <property type="match status" value="1"/>
</dbReference>
<evidence type="ECO:0000256" key="5">
    <source>
        <dbReference type="ARBA" id="ARBA00022840"/>
    </source>
</evidence>
<organism evidence="8 9">
    <name type="scientific">Ktedonobacter robiniae</name>
    <dbReference type="NCBI Taxonomy" id="2778365"/>
    <lineage>
        <taxon>Bacteria</taxon>
        <taxon>Bacillati</taxon>
        <taxon>Chloroflexota</taxon>
        <taxon>Ktedonobacteria</taxon>
        <taxon>Ktedonobacterales</taxon>
        <taxon>Ktedonobacteraceae</taxon>
        <taxon>Ktedonobacter</taxon>
    </lineage>
</organism>
<keyword evidence="5" id="KW-0067">ATP-binding</keyword>
<dbReference type="Gene3D" id="2.60.260.20">
    <property type="entry name" value="Urease metallochaperone UreE, N-terminal domain"/>
    <property type="match status" value="1"/>
</dbReference>
<dbReference type="EMBL" id="BNJG01000003">
    <property type="protein sequence ID" value="GHO59960.1"/>
    <property type="molecule type" value="Genomic_DNA"/>
</dbReference>
<keyword evidence="2" id="KW-0808">Transferase</keyword>
<proteinExistence type="predicted"/>
<accession>A0ABQ3V5R7</accession>
<dbReference type="InterPro" id="IPR002939">
    <property type="entry name" value="DnaJ_C"/>
</dbReference>
<protein>
    <recommendedName>
        <fullName evidence="1">non-specific serine/threonine protein kinase</fullName>
        <ecNumber evidence="1">2.7.11.1</ecNumber>
    </recommendedName>
</protein>
<reference evidence="8 9" key="1">
    <citation type="journal article" date="2021" name="Int. J. Syst. Evol. Microbiol.">
        <title>Reticulibacter mediterranei gen. nov., sp. nov., within the new family Reticulibacteraceae fam. nov., and Ktedonospora formicarum gen. nov., sp. nov., Ktedonobacter robiniae sp. nov., Dictyobacter formicarum sp. nov. and Dictyobacter arantiisoli sp. nov., belonging to the class Ktedonobacteria.</title>
        <authorList>
            <person name="Yabe S."/>
            <person name="Zheng Y."/>
            <person name="Wang C.M."/>
            <person name="Sakai Y."/>
            <person name="Abe K."/>
            <person name="Yokota A."/>
            <person name="Donadio S."/>
            <person name="Cavaletti L."/>
            <person name="Monciardini P."/>
        </authorList>
    </citation>
    <scope>NUCLEOTIDE SEQUENCE [LARGE SCALE GENOMIC DNA]</scope>
    <source>
        <strain evidence="8 9">SOSP1-30</strain>
    </source>
</reference>
<dbReference type="SUPFAM" id="SSF56112">
    <property type="entry name" value="Protein kinase-like (PK-like)"/>
    <property type="match status" value="1"/>
</dbReference>
<dbReference type="RefSeq" id="WP_201376091.1">
    <property type="nucleotide sequence ID" value="NZ_BNJG01000003.1"/>
</dbReference>
<keyword evidence="4" id="KW-0418">Kinase</keyword>
<dbReference type="InterPro" id="IPR008971">
    <property type="entry name" value="HSP40/DnaJ_pept-bd"/>
</dbReference>
<evidence type="ECO:0000313" key="9">
    <source>
        <dbReference type="Proteomes" id="UP000654345"/>
    </source>
</evidence>
<dbReference type="PANTHER" id="PTHR43289:SF6">
    <property type="entry name" value="SERINE_THREONINE-PROTEIN KINASE NEKL-3"/>
    <property type="match status" value="1"/>
</dbReference>
<evidence type="ECO:0000256" key="4">
    <source>
        <dbReference type="ARBA" id="ARBA00022777"/>
    </source>
</evidence>
<keyword evidence="3" id="KW-0547">Nucleotide-binding</keyword>
<evidence type="ECO:0000256" key="1">
    <source>
        <dbReference type="ARBA" id="ARBA00012513"/>
    </source>
</evidence>
<name>A0ABQ3V5R7_9CHLR</name>
<dbReference type="Gene3D" id="2.60.120.560">
    <property type="entry name" value="Exo-inulinase, domain 1"/>
    <property type="match status" value="1"/>
</dbReference>
<keyword evidence="9" id="KW-1185">Reference proteome</keyword>